<feature type="compositionally biased region" description="Polar residues" evidence="3">
    <location>
        <begin position="214"/>
        <end position="223"/>
    </location>
</feature>
<feature type="region of interest" description="Disordered" evidence="3">
    <location>
        <begin position="136"/>
        <end position="174"/>
    </location>
</feature>
<dbReference type="PROSITE" id="PS00973">
    <property type="entry name" value="USP_2"/>
    <property type="match status" value="1"/>
</dbReference>
<dbReference type="eggNOG" id="KOG1870">
    <property type="taxonomic scope" value="Eukaryota"/>
</dbReference>
<dbReference type="PROSITE" id="PS50235">
    <property type="entry name" value="USP_3"/>
    <property type="match status" value="1"/>
</dbReference>
<feature type="region of interest" description="Disordered" evidence="3">
    <location>
        <begin position="814"/>
        <end position="844"/>
    </location>
</feature>
<accession>A0A068Y0T3</accession>
<dbReference type="Gene3D" id="3.30.2230.10">
    <property type="entry name" value="DUSP-like"/>
    <property type="match status" value="2"/>
</dbReference>
<evidence type="ECO:0000313" key="7">
    <source>
        <dbReference type="Proteomes" id="UP000017246"/>
    </source>
</evidence>
<comment type="catalytic activity">
    <reaction evidence="1">
        <text>Thiol-dependent hydrolysis of ester, thioester, amide, peptide and isopeptide bonds formed by the C-terminal Gly of ubiquitin (a 76-residue protein attached to proteins as an intracellular targeting signal).</text>
        <dbReference type="EC" id="3.4.19.12"/>
    </reaction>
</comment>
<feature type="compositionally biased region" description="Low complexity" evidence="3">
    <location>
        <begin position="744"/>
        <end position="761"/>
    </location>
</feature>
<feature type="domain" description="DUSP" evidence="5">
    <location>
        <begin position="578"/>
        <end position="681"/>
    </location>
</feature>
<feature type="region of interest" description="Disordered" evidence="3">
    <location>
        <begin position="214"/>
        <end position="240"/>
    </location>
</feature>
<sequence>MSSSLYLLLKISHPFTKLFFARVQTIPITSQVPLSKAYLGLLFEMGHLEDQEYVPRPTWTSYRRSAASPYNVLDVIRISYPMFRGVFQHDSQEFMRAFLSDIHDELKFIPFDDSKFPCTPTPAGCTTLNSNSVTNGNRNLCKRPAKNKRPKKRKTRVTRNESPANESSSPLSSPVMDVFQGGTVTCIKCLSCEKIFHRNEVFLDLSLPIASSQSKPKITDTTQLPPSTPPSPLLPPSPPRLPPPIATTAVSSSSVVTSSKQFLGNSDSEGFFYWASFYLLLAIAWLKSVPPIPLVASYMALITSWVKRSALSWGYTTPGVSNNLIWNPQIELEDCLDAFFDVDELSGENQYYCENCSRHTNGWMHMELTKLPEVLCLHLKRFRHDFINTSKIHAPVNFPMQHLDLRKYRHSSCRDKVCEYDLVGVVCHSGTVRFGHYYTYALNFGDGEWYEFNDSSVQHVDADTVTSLSSAAYVLFYRKRQDFIQPIREKFVISESPQVVYISVHWLLRFSEFADPGPITNSDFLCNHGALQPLLAPAFDKHVAAISEDMWNFLSSQFGGGPFVTTLHPCKVCVEKLEILDARRQSERKAFQEAEKESEFLFIINLDWFNAWADFVCRREIEPPGPISNSVILEVPRAVPGTYRIRFGIAPTKYDWLTQPQWAFLFSIYGGGPEFSIRNSSYSEEKEFEAEEGKVEAMDGIEYEQEAEGDVLRADTGLEEIDNKSSSSTSLYPVNDETFSSVRGASSLSPSSMMGNSPMAGTGPPESVPFLKSPLFRAYIQPRSASVACSKPESPFAGDVRSQSVNDFSLLNDDRTSVRSSSPLQPSAFGDAAEGTGFNRDKKMEWDGALRELKKTLPNRAVNGEREKEKGEEEEEVCPESLVA</sequence>
<proteinExistence type="predicted"/>
<dbReference type="SMART" id="SM00695">
    <property type="entry name" value="DUSP"/>
    <property type="match status" value="2"/>
</dbReference>
<dbReference type="PANTHER" id="PTHR21646">
    <property type="entry name" value="UBIQUITIN CARBOXYL-TERMINAL HYDROLASE"/>
    <property type="match status" value="1"/>
</dbReference>
<reference evidence="6" key="2">
    <citation type="submission" date="2015-11" db="EMBL/GenBank/DDBJ databases">
        <authorList>
            <person name="Zhang Y."/>
            <person name="Guo Z."/>
        </authorList>
    </citation>
    <scope>NUCLEOTIDE SEQUENCE</scope>
</reference>
<dbReference type="Pfam" id="PF00443">
    <property type="entry name" value="UCH"/>
    <property type="match status" value="1"/>
</dbReference>
<dbReference type="PROSITE" id="PS51283">
    <property type="entry name" value="DUSP"/>
    <property type="match status" value="2"/>
</dbReference>
<dbReference type="EC" id="3.4.19.12" evidence="2"/>
<dbReference type="InterPro" id="IPR050185">
    <property type="entry name" value="Ub_carboxyl-term_hydrolase"/>
</dbReference>
<evidence type="ECO:0000256" key="2">
    <source>
        <dbReference type="ARBA" id="ARBA00012759"/>
    </source>
</evidence>
<feature type="domain" description="DUSP" evidence="5">
    <location>
        <begin position="475"/>
        <end position="570"/>
    </location>
</feature>
<dbReference type="GO" id="GO:0016579">
    <property type="term" value="P:protein deubiquitination"/>
    <property type="evidence" value="ECO:0007669"/>
    <property type="project" value="InterPro"/>
</dbReference>
<dbReference type="InterPro" id="IPR028889">
    <property type="entry name" value="USP"/>
</dbReference>
<dbReference type="InterPro" id="IPR006615">
    <property type="entry name" value="Pept_C19_DUSP"/>
</dbReference>
<evidence type="ECO:0000259" key="4">
    <source>
        <dbReference type="PROSITE" id="PS50235"/>
    </source>
</evidence>
<evidence type="ECO:0000259" key="5">
    <source>
        <dbReference type="PROSITE" id="PS51283"/>
    </source>
</evidence>
<dbReference type="InterPro" id="IPR001394">
    <property type="entry name" value="Peptidase_C19_UCH"/>
</dbReference>
<evidence type="ECO:0000256" key="1">
    <source>
        <dbReference type="ARBA" id="ARBA00000707"/>
    </source>
</evidence>
<evidence type="ECO:0000313" key="6">
    <source>
        <dbReference type="EMBL" id="CDS38315.1"/>
    </source>
</evidence>
<dbReference type="Gene3D" id="3.90.70.10">
    <property type="entry name" value="Cysteine proteinases"/>
    <property type="match status" value="1"/>
</dbReference>
<dbReference type="STRING" id="6211.A0A068Y0T3"/>
<feature type="compositionally biased region" description="Pro residues" evidence="3">
    <location>
        <begin position="226"/>
        <end position="240"/>
    </location>
</feature>
<dbReference type="InterPro" id="IPR018200">
    <property type="entry name" value="USP_CS"/>
</dbReference>
<dbReference type="PANTHER" id="PTHR21646:SF86">
    <property type="entry name" value="UBIQUITIN CARBOXYL-TERMINAL HYDROLASE"/>
    <property type="match status" value="1"/>
</dbReference>
<reference evidence="6" key="1">
    <citation type="journal article" date="2013" name="Nature">
        <title>The genomes of four tapeworm species reveal adaptations to parasitism.</title>
        <authorList>
            <person name="Tsai I.J."/>
            <person name="Zarowiecki M."/>
            <person name="Holroyd N."/>
            <person name="Garciarrubio A."/>
            <person name="Sanchez-Flores A."/>
            <person name="Brooks K.L."/>
            <person name="Tracey A."/>
            <person name="Bobes R.J."/>
            <person name="Fragoso G."/>
            <person name="Sciutto E."/>
            <person name="Aslett M."/>
            <person name="Beasley H."/>
            <person name="Bennett H.M."/>
            <person name="Cai J."/>
            <person name="Camicia F."/>
            <person name="Clark R."/>
            <person name="Cucher M."/>
            <person name="De Silva N."/>
            <person name="Day T.A."/>
            <person name="Deplazes P."/>
            <person name="Estrada K."/>
            <person name="Fernandez C."/>
            <person name="Holland P.W."/>
            <person name="Hou J."/>
            <person name="Hu S."/>
            <person name="Huckvale T."/>
            <person name="Hung S.S."/>
            <person name="Kamenetzky L."/>
            <person name="Keane J.A."/>
            <person name="Kiss F."/>
            <person name="Koziol U."/>
            <person name="Lambert O."/>
            <person name="Liu K."/>
            <person name="Luo X."/>
            <person name="Luo Y."/>
            <person name="Macchiaroli N."/>
            <person name="Nichol S."/>
            <person name="Paps J."/>
            <person name="Parkinson J."/>
            <person name="Pouchkina-Stantcheva N."/>
            <person name="Riddiford N."/>
            <person name="Rosenzvit M."/>
            <person name="Salinas G."/>
            <person name="Wasmuth J.D."/>
            <person name="Zamanian M."/>
            <person name="Zheng Y."/>
            <person name="Cai X."/>
            <person name="Soberon X."/>
            <person name="Olson P.D."/>
            <person name="Laclette J.P."/>
            <person name="Brehm K."/>
            <person name="Berriman M."/>
            <person name="Garciarrubio A."/>
            <person name="Bobes R.J."/>
            <person name="Fragoso G."/>
            <person name="Sanchez-Flores A."/>
            <person name="Estrada K."/>
            <person name="Cevallos M.A."/>
            <person name="Morett E."/>
            <person name="Gonzalez V."/>
            <person name="Portillo T."/>
            <person name="Ochoa-Leyva A."/>
            <person name="Jose M.V."/>
            <person name="Sciutto E."/>
            <person name="Landa A."/>
            <person name="Jimenez L."/>
            <person name="Valdes V."/>
            <person name="Carrero J.C."/>
            <person name="Larralde C."/>
            <person name="Morales-Montor J."/>
            <person name="Limon-Lason J."/>
            <person name="Soberon X."/>
            <person name="Laclette J.P."/>
        </authorList>
    </citation>
    <scope>NUCLEOTIDE SEQUENCE [LARGE SCALE GENOMIC DNA]</scope>
</reference>
<dbReference type="OMA" id="CENIDCI"/>
<organism evidence="6 7">
    <name type="scientific">Echinococcus multilocularis</name>
    <name type="common">Fox tapeworm</name>
    <dbReference type="NCBI Taxonomy" id="6211"/>
    <lineage>
        <taxon>Eukaryota</taxon>
        <taxon>Metazoa</taxon>
        <taxon>Spiralia</taxon>
        <taxon>Lophotrochozoa</taxon>
        <taxon>Platyhelminthes</taxon>
        <taxon>Cestoda</taxon>
        <taxon>Eucestoda</taxon>
        <taxon>Cyclophyllidea</taxon>
        <taxon>Taeniidae</taxon>
        <taxon>Echinococcus</taxon>
    </lineage>
</organism>
<evidence type="ECO:0000256" key="3">
    <source>
        <dbReference type="SAM" id="MobiDB-lite"/>
    </source>
</evidence>
<dbReference type="InterPro" id="IPR035927">
    <property type="entry name" value="DUSP-like_sf"/>
</dbReference>
<dbReference type="SUPFAM" id="SSF54001">
    <property type="entry name" value="Cysteine proteinases"/>
    <property type="match status" value="1"/>
</dbReference>
<dbReference type="SUPFAM" id="SSF143791">
    <property type="entry name" value="DUSP-like"/>
    <property type="match status" value="2"/>
</dbReference>
<dbReference type="Pfam" id="PF06337">
    <property type="entry name" value="DUSP"/>
    <property type="match status" value="2"/>
</dbReference>
<feature type="compositionally biased region" description="Basic residues" evidence="3">
    <location>
        <begin position="140"/>
        <end position="157"/>
    </location>
</feature>
<feature type="compositionally biased region" description="Low complexity" evidence="3">
    <location>
        <begin position="160"/>
        <end position="174"/>
    </location>
</feature>
<dbReference type="OrthoDB" id="73004at2759"/>
<dbReference type="GO" id="GO:0004843">
    <property type="term" value="F:cysteine-type deubiquitinase activity"/>
    <property type="evidence" value="ECO:0007669"/>
    <property type="project" value="UniProtKB-EC"/>
</dbReference>
<keyword evidence="7" id="KW-1185">Reference proteome</keyword>
<keyword evidence="6" id="KW-0378">Hydrolase</keyword>
<dbReference type="EMBL" id="LN902841">
    <property type="protein sequence ID" value="CDS38315.1"/>
    <property type="molecule type" value="Genomic_DNA"/>
</dbReference>
<feature type="domain" description="USP" evidence="4">
    <location>
        <begin position="1"/>
        <end position="480"/>
    </location>
</feature>
<dbReference type="AlphaFoldDB" id="A0A068Y0T3"/>
<gene>
    <name evidence="6" type="ORF">EmuJ_000570500</name>
</gene>
<name>A0A068Y0T3_ECHMU</name>
<dbReference type="Proteomes" id="UP000017246">
    <property type="component" value="Unassembled WGS sequence"/>
</dbReference>
<dbReference type="InterPro" id="IPR038765">
    <property type="entry name" value="Papain-like_cys_pep_sf"/>
</dbReference>
<protein>
    <recommendedName>
        <fullName evidence="2">ubiquitinyl hydrolase 1</fullName>
        <ecNumber evidence="2">3.4.19.12</ecNumber>
    </recommendedName>
</protein>
<feature type="region of interest" description="Disordered" evidence="3">
    <location>
        <begin position="856"/>
        <end position="884"/>
    </location>
</feature>
<feature type="region of interest" description="Disordered" evidence="3">
    <location>
        <begin position="743"/>
        <end position="766"/>
    </location>
</feature>